<dbReference type="Pfam" id="PF13669">
    <property type="entry name" value="Glyoxalase_4"/>
    <property type="match status" value="1"/>
</dbReference>
<comment type="caution">
    <text evidence="2">The sequence shown here is derived from an EMBL/GenBank/DDBJ whole genome shotgun (WGS) entry which is preliminary data.</text>
</comment>
<proteinExistence type="predicted"/>
<gene>
    <name evidence="2" type="ORF">JOF48_002966</name>
</gene>
<dbReference type="PANTHER" id="PTHR36113:SF6">
    <property type="entry name" value="FOSFOMYCIN RESISTANCE PROTEIN FOSX"/>
    <property type="match status" value="1"/>
</dbReference>
<dbReference type="PANTHER" id="PTHR36113">
    <property type="entry name" value="LYASE, PUTATIVE-RELATED-RELATED"/>
    <property type="match status" value="1"/>
</dbReference>
<dbReference type="InterPro" id="IPR037523">
    <property type="entry name" value="VOC_core"/>
</dbReference>
<dbReference type="SUPFAM" id="SSF54593">
    <property type="entry name" value="Glyoxalase/Bleomycin resistance protein/Dihydroxybiphenyl dioxygenase"/>
    <property type="match status" value="1"/>
</dbReference>
<dbReference type="InterPro" id="IPR029068">
    <property type="entry name" value="Glyas_Bleomycin-R_OHBP_Dase"/>
</dbReference>
<reference evidence="2 3" key="1">
    <citation type="submission" date="2021-03" db="EMBL/GenBank/DDBJ databases">
        <title>Sequencing the genomes of 1000 actinobacteria strains.</title>
        <authorList>
            <person name="Klenk H.-P."/>
        </authorList>
    </citation>
    <scope>NUCLEOTIDE SEQUENCE [LARGE SCALE GENOMIC DNA]</scope>
    <source>
        <strain evidence="2 3">DSM 16005</strain>
    </source>
</reference>
<dbReference type="Proteomes" id="UP000711614">
    <property type="component" value="Unassembled WGS sequence"/>
</dbReference>
<name>A0ABS4YZE9_9MICC</name>
<evidence type="ECO:0000259" key="1">
    <source>
        <dbReference type="PROSITE" id="PS51819"/>
    </source>
</evidence>
<organism evidence="2 3">
    <name type="scientific">Arthrobacter stackebrandtii</name>
    <dbReference type="NCBI Taxonomy" id="272161"/>
    <lineage>
        <taxon>Bacteria</taxon>
        <taxon>Bacillati</taxon>
        <taxon>Actinomycetota</taxon>
        <taxon>Actinomycetes</taxon>
        <taxon>Micrococcales</taxon>
        <taxon>Micrococcaceae</taxon>
        <taxon>Arthrobacter</taxon>
    </lineage>
</organism>
<sequence>MGLSSPLSATGRLHHVEIWVEDYPRAKACLGWMLEQLGYRLESEWAHGGSWQGAGEYIVLEAGPHVSGPHRRRSAGLNHLAFAAGPASAVDALAAAATNRGWTLMFPELHPHAGGAGHYAAYLENADGFEVELVAGGASA</sequence>
<keyword evidence="2" id="KW-0413">Isomerase</keyword>
<evidence type="ECO:0000313" key="3">
    <source>
        <dbReference type="Proteomes" id="UP000711614"/>
    </source>
</evidence>
<dbReference type="InterPro" id="IPR051332">
    <property type="entry name" value="Fosfomycin_Res_Enzymes"/>
</dbReference>
<keyword evidence="3" id="KW-1185">Reference proteome</keyword>
<dbReference type="EC" id="5.4.2.12" evidence="2"/>
<dbReference type="RefSeq" id="WP_342591256.1">
    <property type="nucleotide sequence ID" value="NZ_JAGIOI010000001.1"/>
</dbReference>
<feature type="domain" description="VOC" evidence="1">
    <location>
        <begin position="12"/>
        <end position="136"/>
    </location>
</feature>
<evidence type="ECO:0000313" key="2">
    <source>
        <dbReference type="EMBL" id="MBP2414167.1"/>
    </source>
</evidence>
<dbReference type="Gene3D" id="3.10.180.10">
    <property type="entry name" value="2,3-Dihydroxybiphenyl 1,2-Dioxygenase, domain 1"/>
    <property type="match status" value="1"/>
</dbReference>
<dbReference type="EMBL" id="JAGIOI010000001">
    <property type="protein sequence ID" value="MBP2414167.1"/>
    <property type="molecule type" value="Genomic_DNA"/>
</dbReference>
<accession>A0ABS4YZE9</accession>
<dbReference type="GO" id="GO:0004619">
    <property type="term" value="F:phosphoglycerate mutase activity"/>
    <property type="evidence" value="ECO:0007669"/>
    <property type="project" value="UniProtKB-EC"/>
</dbReference>
<dbReference type="PROSITE" id="PS51819">
    <property type="entry name" value="VOC"/>
    <property type="match status" value="1"/>
</dbReference>
<protein>
    <submittedName>
        <fullName evidence="2">Phosphoglycerate mutase</fullName>
        <ecNumber evidence="2">5.4.2.12</ecNumber>
    </submittedName>
</protein>